<dbReference type="Proteomes" id="UP000824091">
    <property type="component" value="Unassembled WGS sequence"/>
</dbReference>
<feature type="region of interest" description="Disordered" evidence="1">
    <location>
        <begin position="239"/>
        <end position="298"/>
    </location>
</feature>
<feature type="compositionally biased region" description="Basic and acidic residues" evidence="1">
    <location>
        <begin position="66"/>
        <end position="76"/>
    </location>
</feature>
<accession>A0A9D1L9P4</accession>
<evidence type="ECO:0000256" key="1">
    <source>
        <dbReference type="SAM" id="MobiDB-lite"/>
    </source>
</evidence>
<protein>
    <recommendedName>
        <fullName evidence="4">AdoMet activation domain-containing protein</fullName>
    </recommendedName>
</protein>
<dbReference type="InterPro" id="IPR037010">
    <property type="entry name" value="VitB12-dep_Met_synth_activ_sf"/>
</dbReference>
<feature type="region of interest" description="Disordered" evidence="1">
    <location>
        <begin position="64"/>
        <end position="85"/>
    </location>
</feature>
<comment type="caution">
    <text evidence="2">The sequence shown here is derived from an EMBL/GenBank/DDBJ whole genome shotgun (WGS) entry which is preliminary data.</text>
</comment>
<sequence length="306" mass="33423">MISTIHVKKYEEPPFDRKEIFRYMGCPKPSPEVAAMTEECIAEARPRLSYKVCWREFAISGAGADGRPHTDERPGSDGRPGGVMIPEAQTDEAAGSQSGASLDLGFTVTHSRDLQKNLKGCCRIILFGATVGLELDRLIARYGRLSPSKALCFQAIGAERIESLCNVFNDEIDEIFREQGMYTRPRFSPGYGDLPINMQKDIFAALDCPRKIGLSLNESLLMSPSKSVTAIIGISARPKQCRAPETPAAEREQRAAEPEQRAAESEQRAAGHGQKTTGHDRKSAGHGQNTGGCASCAKSDCIFRKE</sequence>
<reference evidence="2" key="2">
    <citation type="journal article" date="2021" name="PeerJ">
        <title>Extensive microbial diversity within the chicken gut microbiome revealed by metagenomics and culture.</title>
        <authorList>
            <person name="Gilroy R."/>
            <person name="Ravi A."/>
            <person name="Getino M."/>
            <person name="Pursley I."/>
            <person name="Horton D.L."/>
            <person name="Alikhan N.F."/>
            <person name="Baker D."/>
            <person name="Gharbi K."/>
            <person name="Hall N."/>
            <person name="Watson M."/>
            <person name="Adriaenssens E.M."/>
            <person name="Foster-Nyarko E."/>
            <person name="Jarju S."/>
            <person name="Secka A."/>
            <person name="Antonio M."/>
            <person name="Oren A."/>
            <person name="Chaudhuri R.R."/>
            <person name="La Ragione R."/>
            <person name="Hildebrand F."/>
            <person name="Pallen M.J."/>
        </authorList>
    </citation>
    <scope>NUCLEOTIDE SEQUENCE</scope>
    <source>
        <strain evidence="2">11300</strain>
    </source>
</reference>
<reference evidence="2" key="1">
    <citation type="submission" date="2020-10" db="EMBL/GenBank/DDBJ databases">
        <authorList>
            <person name="Gilroy R."/>
        </authorList>
    </citation>
    <scope>NUCLEOTIDE SEQUENCE</scope>
    <source>
        <strain evidence="2">11300</strain>
    </source>
</reference>
<evidence type="ECO:0000313" key="2">
    <source>
        <dbReference type="EMBL" id="HIU28403.1"/>
    </source>
</evidence>
<organism evidence="2 3">
    <name type="scientific">Candidatus Fimisoma avicola</name>
    <dbReference type="NCBI Taxonomy" id="2840826"/>
    <lineage>
        <taxon>Bacteria</taxon>
        <taxon>Bacillati</taxon>
        <taxon>Bacillota</taxon>
        <taxon>Clostridia</taxon>
        <taxon>Eubacteriales</taxon>
        <taxon>Candidatus Fimisoma</taxon>
    </lineage>
</organism>
<proteinExistence type="predicted"/>
<feature type="compositionally biased region" description="Basic and acidic residues" evidence="1">
    <location>
        <begin position="248"/>
        <end position="269"/>
    </location>
</feature>
<evidence type="ECO:0008006" key="4">
    <source>
        <dbReference type="Google" id="ProtNLM"/>
    </source>
</evidence>
<dbReference type="SUPFAM" id="SSF56507">
    <property type="entry name" value="Methionine synthase activation domain-like"/>
    <property type="match status" value="1"/>
</dbReference>
<name>A0A9D1L9P4_9FIRM</name>
<dbReference type="GO" id="GO:0008705">
    <property type="term" value="F:methionine synthase activity"/>
    <property type="evidence" value="ECO:0007669"/>
    <property type="project" value="InterPro"/>
</dbReference>
<gene>
    <name evidence="2" type="ORF">IAD16_08495</name>
</gene>
<dbReference type="AlphaFoldDB" id="A0A9D1L9P4"/>
<dbReference type="EMBL" id="DVMO01000132">
    <property type="protein sequence ID" value="HIU28403.1"/>
    <property type="molecule type" value="Genomic_DNA"/>
</dbReference>
<dbReference type="Gene3D" id="3.40.109.40">
    <property type="match status" value="1"/>
</dbReference>
<evidence type="ECO:0000313" key="3">
    <source>
        <dbReference type="Proteomes" id="UP000824091"/>
    </source>
</evidence>